<comment type="caution">
    <text evidence="1">The sequence shown here is derived from an EMBL/GenBank/DDBJ whole genome shotgun (WGS) entry which is preliminary data.</text>
</comment>
<evidence type="ECO:0000313" key="1">
    <source>
        <dbReference type="EMBL" id="GLB40014.1"/>
    </source>
</evidence>
<protein>
    <submittedName>
        <fullName evidence="1">Uncharacterized protein</fullName>
    </submittedName>
</protein>
<proteinExistence type="predicted"/>
<keyword evidence="2" id="KW-1185">Reference proteome</keyword>
<organism evidence="1 2">
    <name type="scientific">Lyophyllum shimeji</name>
    <name type="common">Hon-shimeji</name>
    <name type="synonym">Tricholoma shimeji</name>
    <dbReference type="NCBI Taxonomy" id="47721"/>
    <lineage>
        <taxon>Eukaryota</taxon>
        <taxon>Fungi</taxon>
        <taxon>Dikarya</taxon>
        <taxon>Basidiomycota</taxon>
        <taxon>Agaricomycotina</taxon>
        <taxon>Agaricomycetes</taxon>
        <taxon>Agaricomycetidae</taxon>
        <taxon>Agaricales</taxon>
        <taxon>Tricholomatineae</taxon>
        <taxon>Lyophyllaceae</taxon>
        <taxon>Lyophyllum</taxon>
    </lineage>
</organism>
<dbReference type="Proteomes" id="UP001063166">
    <property type="component" value="Unassembled WGS sequence"/>
</dbReference>
<accession>A0A9P3UM43</accession>
<dbReference type="EMBL" id="BRPK01000007">
    <property type="protein sequence ID" value="GLB40014.1"/>
    <property type="molecule type" value="Genomic_DNA"/>
</dbReference>
<name>A0A9P3UM43_LYOSH</name>
<sequence length="68" mass="7561">MAIGVHRRVGRLISTATTKLACWLSTMSPPRNPALALFLISPGSPHRLWTTNHVLRTLSNEIKLSELQ</sequence>
<evidence type="ECO:0000313" key="2">
    <source>
        <dbReference type="Proteomes" id="UP001063166"/>
    </source>
</evidence>
<dbReference type="AlphaFoldDB" id="A0A9P3UM43"/>
<reference evidence="1" key="1">
    <citation type="submission" date="2022-07" db="EMBL/GenBank/DDBJ databases">
        <title>The genome of Lyophyllum shimeji provides insight into the initial evolution of ectomycorrhizal fungal genome.</title>
        <authorList>
            <person name="Kobayashi Y."/>
            <person name="Shibata T."/>
            <person name="Hirakawa H."/>
            <person name="Shigenobu S."/>
            <person name="Nishiyama T."/>
            <person name="Yamada A."/>
            <person name="Hasebe M."/>
            <person name="Kawaguchi M."/>
        </authorList>
    </citation>
    <scope>NUCLEOTIDE SEQUENCE</scope>
    <source>
        <strain evidence="1">AT787</strain>
    </source>
</reference>
<gene>
    <name evidence="1" type="ORF">LshimejAT787_0705240</name>
</gene>